<keyword evidence="1" id="KW-0472">Membrane</keyword>
<accession>A0A645HL80</accession>
<protein>
    <recommendedName>
        <fullName evidence="3">Major facilitator superfamily (MFS) profile domain-containing protein</fullName>
    </recommendedName>
</protein>
<name>A0A645HL80_9ZZZZ</name>
<comment type="caution">
    <text evidence="2">The sequence shown here is derived from an EMBL/GenBank/DDBJ whole genome shotgun (WGS) entry which is preliminary data.</text>
</comment>
<evidence type="ECO:0008006" key="3">
    <source>
        <dbReference type="Google" id="ProtNLM"/>
    </source>
</evidence>
<organism evidence="2">
    <name type="scientific">bioreactor metagenome</name>
    <dbReference type="NCBI Taxonomy" id="1076179"/>
    <lineage>
        <taxon>unclassified sequences</taxon>
        <taxon>metagenomes</taxon>
        <taxon>ecological metagenomes</taxon>
    </lineage>
</organism>
<gene>
    <name evidence="2" type="ORF">SDC9_186700</name>
</gene>
<keyword evidence="1" id="KW-0812">Transmembrane</keyword>
<proteinExistence type="predicted"/>
<feature type="transmembrane region" description="Helical" evidence="1">
    <location>
        <begin position="32"/>
        <end position="50"/>
    </location>
</feature>
<evidence type="ECO:0000313" key="2">
    <source>
        <dbReference type="EMBL" id="MPN39172.1"/>
    </source>
</evidence>
<sequence>MSAIIPMIYGLGYTLGPVGMGQILRFVTINGAWKIVGSISVVASCFMLILESYERRSKIQNSTEEVISVK</sequence>
<feature type="transmembrane region" description="Helical" evidence="1">
    <location>
        <begin position="7"/>
        <end position="26"/>
    </location>
</feature>
<dbReference type="AlphaFoldDB" id="A0A645HL80"/>
<evidence type="ECO:0000256" key="1">
    <source>
        <dbReference type="SAM" id="Phobius"/>
    </source>
</evidence>
<keyword evidence="1" id="KW-1133">Transmembrane helix</keyword>
<reference evidence="2" key="1">
    <citation type="submission" date="2019-08" db="EMBL/GenBank/DDBJ databases">
        <authorList>
            <person name="Kucharzyk K."/>
            <person name="Murdoch R.W."/>
            <person name="Higgins S."/>
            <person name="Loffler F."/>
        </authorList>
    </citation>
    <scope>NUCLEOTIDE SEQUENCE</scope>
</reference>
<dbReference type="EMBL" id="VSSQ01094821">
    <property type="protein sequence ID" value="MPN39172.1"/>
    <property type="molecule type" value="Genomic_DNA"/>
</dbReference>